<proteinExistence type="predicted"/>
<dbReference type="KEGG" id="cvn:111123050"/>
<keyword evidence="3" id="KW-1185">Reference proteome</keyword>
<dbReference type="Gene3D" id="2.60.120.260">
    <property type="entry name" value="Galactose-binding domain-like"/>
    <property type="match status" value="1"/>
</dbReference>
<organism evidence="3 4">
    <name type="scientific">Crassostrea virginica</name>
    <name type="common">Eastern oyster</name>
    <dbReference type="NCBI Taxonomy" id="6565"/>
    <lineage>
        <taxon>Eukaryota</taxon>
        <taxon>Metazoa</taxon>
        <taxon>Spiralia</taxon>
        <taxon>Lophotrochozoa</taxon>
        <taxon>Mollusca</taxon>
        <taxon>Bivalvia</taxon>
        <taxon>Autobranchia</taxon>
        <taxon>Pteriomorphia</taxon>
        <taxon>Ostreida</taxon>
        <taxon>Ostreoidea</taxon>
        <taxon>Ostreidae</taxon>
        <taxon>Crassostrea</taxon>
    </lineage>
</organism>
<dbReference type="GeneID" id="111123050"/>
<dbReference type="InterPro" id="IPR058727">
    <property type="entry name" value="Helical_Vwde"/>
</dbReference>
<dbReference type="RefSeq" id="XP_022320846.1">
    <property type="nucleotide sequence ID" value="XM_022465138.1"/>
</dbReference>
<feature type="transmembrane region" description="Helical" evidence="1">
    <location>
        <begin position="528"/>
        <end position="551"/>
    </location>
</feature>
<gene>
    <name evidence="4" type="primary">LOC111123050</name>
</gene>
<keyword evidence="1" id="KW-0472">Membrane</keyword>
<dbReference type="Pfam" id="PF26129">
    <property type="entry name" value="Vwde"/>
    <property type="match status" value="1"/>
</dbReference>
<evidence type="ECO:0000313" key="3">
    <source>
        <dbReference type="Proteomes" id="UP000694844"/>
    </source>
</evidence>
<dbReference type="OrthoDB" id="5989069at2759"/>
<keyword evidence="1" id="KW-1133">Transmembrane helix</keyword>
<evidence type="ECO:0000313" key="4">
    <source>
        <dbReference type="RefSeq" id="XP_022320846.1"/>
    </source>
</evidence>
<dbReference type="Proteomes" id="UP000694844">
    <property type="component" value="Chromosome 3"/>
</dbReference>
<name>A0A8B8D234_CRAVI</name>
<keyword evidence="1" id="KW-0812">Transmembrane</keyword>
<sequence length="567" mass="63154">MNIYCVCGIAVRAAGDVFVINRCPGNRNMFAFRSCMDNILEVKKIDEMNYKIYMPTGTYAQTRLQQVFGVNVMEVDIFPSRADIDKSEGLCSKLGSHQLIKRDGNTVPAILNPDAFSLSWSVDDADNLLEMNDSSVVEMRPMHSSYLLCSCNYTLNGGDPINEAVCSKEKNIICDVFPTKSYQKNTCHAKRRRRSLQERLTYIPNNFVEHEDRKKRSANNDTKVFWTKDQAKAFCINYMNESAGYKACLGIPNVNPENAIANCVADIQLSKSTVWAASSREGLKALCFKELSQNNTFQTTTGNDGASVVNNILSITCPGECNQRGTCRNGTCICDDDYGAADCSINLNDPPVVNGINLDSGGLCDTRHCSEAIVEGDLFLDRTTLTCRMQRFEIPYQGKVKYLETVDVEADHNSISDVICPFPTHRKRRSVDPSFISGYKIAMSNNGKLFSQSHLMYILDSTCQNTMNVSGDIKFALKDGYCFINGRCISDGTQDGSNICNICKYKSDLFNWSKQISNPNCVEKSSKLWIIGVVIGCLAVFLSACIILVMYKKKSRMIGSLPPSYKE</sequence>
<evidence type="ECO:0000256" key="1">
    <source>
        <dbReference type="SAM" id="Phobius"/>
    </source>
</evidence>
<evidence type="ECO:0000259" key="2">
    <source>
        <dbReference type="Pfam" id="PF26129"/>
    </source>
</evidence>
<feature type="domain" description="Vwde helical" evidence="2">
    <location>
        <begin position="224"/>
        <end position="307"/>
    </location>
</feature>
<dbReference type="AlphaFoldDB" id="A0A8B8D234"/>
<protein>
    <submittedName>
        <fullName evidence="4">Uncharacterized protein LOC111123050</fullName>
    </submittedName>
</protein>
<accession>A0A8B8D234</accession>
<reference evidence="4" key="1">
    <citation type="submission" date="2025-08" db="UniProtKB">
        <authorList>
            <consortium name="RefSeq"/>
        </authorList>
    </citation>
    <scope>IDENTIFICATION</scope>
    <source>
        <tissue evidence="4">Whole sample</tissue>
    </source>
</reference>